<dbReference type="EMBL" id="QGDH01000054">
    <property type="protein sequence ID" value="RAR11801.1"/>
    <property type="molecule type" value="Genomic_DNA"/>
</dbReference>
<dbReference type="STRING" id="183478.A0A364N4T4"/>
<feature type="domain" description="Dynamin N-terminal" evidence="3">
    <location>
        <begin position="81"/>
        <end position="368"/>
    </location>
</feature>
<dbReference type="Gene3D" id="3.40.50.300">
    <property type="entry name" value="P-loop containing nucleotide triphosphate hydrolases"/>
    <property type="match status" value="2"/>
</dbReference>
<feature type="compositionally biased region" description="Basic and acidic residues" evidence="2">
    <location>
        <begin position="852"/>
        <end position="861"/>
    </location>
</feature>
<dbReference type="InterPro" id="IPR027417">
    <property type="entry name" value="P-loop_NTPase"/>
</dbReference>
<dbReference type="PANTHER" id="PTHR36681:SF3">
    <property type="entry name" value="NUCLEAR GTPASE, GERMINAL CENTER-ASSOCIATED, TANDEM DUPLICATE 3"/>
    <property type="match status" value="1"/>
</dbReference>
<comment type="caution">
    <text evidence="5">The sequence shown here is derived from an EMBL/GenBank/DDBJ whole genome shotgun (WGS) entry which is preliminary data.</text>
</comment>
<reference evidence="6" key="1">
    <citation type="submission" date="2018-05" db="EMBL/GenBank/DDBJ databases">
        <title>Draft genome sequence of Stemphylium lycopersici strain CIDEFI 213.</title>
        <authorList>
            <person name="Medina R."/>
            <person name="Franco M.E.E."/>
            <person name="Lucentini C.G."/>
            <person name="Saparrat M.C.N."/>
            <person name="Balatti P.A."/>
        </authorList>
    </citation>
    <scope>NUCLEOTIDE SEQUENCE [LARGE SCALE GENOMIC DNA]</scope>
    <source>
        <strain evidence="6">CIDEFI 213</strain>
    </source>
</reference>
<evidence type="ECO:0000313" key="6">
    <source>
        <dbReference type="Proteomes" id="UP000249619"/>
    </source>
</evidence>
<feature type="domain" description="DUF7605" evidence="4">
    <location>
        <begin position="581"/>
        <end position="744"/>
    </location>
</feature>
<evidence type="ECO:0000256" key="1">
    <source>
        <dbReference type="SAM" id="Coils"/>
    </source>
</evidence>
<evidence type="ECO:0008006" key="7">
    <source>
        <dbReference type="Google" id="ProtNLM"/>
    </source>
</evidence>
<dbReference type="Pfam" id="PF24564">
    <property type="entry name" value="DUF7605"/>
    <property type="match status" value="1"/>
</dbReference>
<dbReference type="SUPFAM" id="SSF52540">
    <property type="entry name" value="P-loop containing nucleoside triphosphate hydrolases"/>
    <property type="match status" value="1"/>
</dbReference>
<protein>
    <recommendedName>
        <fullName evidence="7">Nucleoside-triphosphate phosphatase</fullName>
    </recommendedName>
</protein>
<dbReference type="Pfam" id="PF00350">
    <property type="entry name" value="Dynamin_N"/>
    <property type="match status" value="1"/>
</dbReference>
<evidence type="ECO:0000313" key="5">
    <source>
        <dbReference type="EMBL" id="RAR11801.1"/>
    </source>
</evidence>
<dbReference type="InterPro" id="IPR056024">
    <property type="entry name" value="DUF7605"/>
</dbReference>
<dbReference type="InterPro" id="IPR045063">
    <property type="entry name" value="Dynamin_N"/>
</dbReference>
<dbReference type="PANTHER" id="PTHR36681">
    <property type="entry name" value="NUCLEAR GTPASE, GERMINAL CENTER-ASSOCIATED, TANDEM DUPLICATE 3"/>
    <property type="match status" value="1"/>
</dbReference>
<feature type="region of interest" description="Disordered" evidence="2">
    <location>
        <begin position="837"/>
        <end position="881"/>
    </location>
</feature>
<organism evidence="5 6">
    <name type="scientific">Stemphylium lycopersici</name>
    <name type="common">Tomato gray leaf spot disease fungus</name>
    <name type="synonym">Thyrospora lycopersici</name>
    <dbReference type="NCBI Taxonomy" id="183478"/>
    <lineage>
        <taxon>Eukaryota</taxon>
        <taxon>Fungi</taxon>
        <taxon>Dikarya</taxon>
        <taxon>Ascomycota</taxon>
        <taxon>Pezizomycotina</taxon>
        <taxon>Dothideomycetes</taxon>
        <taxon>Pleosporomycetidae</taxon>
        <taxon>Pleosporales</taxon>
        <taxon>Pleosporineae</taxon>
        <taxon>Pleosporaceae</taxon>
        <taxon>Stemphylium</taxon>
    </lineage>
</organism>
<proteinExistence type="predicted"/>
<feature type="region of interest" description="Disordered" evidence="2">
    <location>
        <begin position="1"/>
        <end position="21"/>
    </location>
</feature>
<evidence type="ECO:0000256" key="2">
    <source>
        <dbReference type="SAM" id="MobiDB-lite"/>
    </source>
</evidence>
<evidence type="ECO:0000259" key="3">
    <source>
        <dbReference type="Pfam" id="PF00350"/>
    </source>
</evidence>
<keyword evidence="1" id="KW-0175">Coiled coil</keyword>
<gene>
    <name evidence="5" type="ORF">DDE83_004398</name>
</gene>
<evidence type="ECO:0000259" key="4">
    <source>
        <dbReference type="Pfam" id="PF24564"/>
    </source>
</evidence>
<accession>A0A364N4T4</accession>
<feature type="coiled-coil region" evidence="1">
    <location>
        <begin position="666"/>
        <end position="693"/>
    </location>
</feature>
<name>A0A364N4T4_STELY</name>
<dbReference type="AlphaFoldDB" id="A0A364N4T4"/>
<keyword evidence="6" id="KW-1185">Reference proteome</keyword>
<feature type="region of interest" description="Disordered" evidence="2">
    <location>
        <begin position="163"/>
        <end position="191"/>
    </location>
</feature>
<dbReference type="Proteomes" id="UP000249619">
    <property type="component" value="Unassembled WGS sequence"/>
</dbReference>
<sequence length="899" mass="101628">MTQCETGRKRRIDRYDPSTQEQYPDNNWYRNHEWIIDKVAELCLDLTDPLQKYSADVEGFQEIISAAEAVKMPPEFKQLCLAVLGEQGVGKSSIINSLLDRDLLDNSGSSQACTALATKIMHKKGASDRSTESDVGIEWYCANDIQECTIGQIRCWAELHPGPDAGQRDGDEEDGYGSDEPTATSVGPATSLKAKRQAAATAKEYFGIIFDTQKDKLAKKRLRHMLYKTDIRTGGFLDACCLRAEDRLCQIRKELGLPEGSNKFVHVPDRQLPRMQDKIRKIWPFVKLVSIETGHVLLRHGLCLFDVPGYGDTSHLRTAVINTFRRQADYEMVVVPSSRVATSETHDHYLDMSVHLKGANKTMVVMNKSDALINEQTMFRQIQQIKEEPFISFTERLEYLEEIQDKEEEDPAVIVDEIDALVNSITVAYIKRESDLFRAQLQEKGIKDLFCVSAQTYRTWTKRTGSGSNIPVLTPEQSGIPGLRRRLFLLPAQQNIKAYHDHIFETLPTLRSKAGCVAEKHVEDRSYAEMRLDCKRSIPLLERDLKSLSLAQVDLAITKPWTPSERDKISASIRLLIWRDWVHSKIHFGSFAKMLRERGIPVNGKFKGRNLNADIVTTMENHIDQWEDEMLSKLDRVVESLDAPILKLSSTIANNIKLSNCEAALKLRALEALEDAKRRIASARDTLSEELSDSLQDTRVNFTTEMDIFCPIAKAMKLVYELAQSKSGTGAMEQQRKCIADCITPDPENPKLKPSHPLAKTIENKLVKSQRKWWNVHCGVYIADVVRHLEDFSLTTERLLIDDAYLTEGHRRARMELKKVLADFDKGLKSIQKRFNGDQKDVETASEDVGEPLEKRAKLEQAEDDAAAETTSSSRDTPVDAVPISLAPGWFRATFVGLG</sequence>